<keyword evidence="3" id="KW-0378">Hydrolase</keyword>
<dbReference type="EMBL" id="FNDO01000005">
    <property type="protein sequence ID" value="SDH37270.1"/>
    <property type="molecule type" value="Genomic_DNA"/>
</dbReference>
<dbReference type="Gene3D" id="3.20.20.140">
    <property type="entry name" value="Metal-dependent hydrolases"/>
    <property type="match status" value="1"/>
</dbReference>
<dbReference type="InterPro" id="IPR016195">
    <property type="entry name" value="Pol/histidinol_Pase-like"/>
</dbReference>
<accession>A0A1G8BX30</accession>
<evidence type="ECO:0000313" key="5">
    <source>
        <dbReference type="EMBL" id="SDH37270.1"/>
    </source>
</evidence>
<evidence type="ECO:0000256" key="3">
    <source>
        <dbReference type="ARBA" id="ARBA00022801"/>
    </source>
</evidence>
<proteinExistence type="inferred from homology"/>
<dbReference type="Proteomes" id="UP000181870">
    <property type="component" value="Unassembled WGS sequence"/>
</dbReference>
<gene>
    <name evidence="5" type="ORF">SAMN05192582_10052</name>
</gene>
<dbReference type="PANTHER" id="PTHR39181:SF1">
    <property type="entry name" value="TYROSINE-PROTEIN PHOSPHATASE YWQE"/>
    <property type="match status" value="1"/>
</dbReference>
<comment type="catalytic activity">
    <reaction evidence="4">
        <text>O-phospho-L-tyrosyl-[protein] + H2O = L-tyrosyl-[protein] + phosphate</text>
        <dbReference type="Rhea" id="RHEA:10684"/>
        <dbReference type="Rhea" id="RHEA-COMP:10136"/>
        <dbReference type="Rhea" id="RHEA-COMP:20101"/>
        <dbReference type="ChEBI" id="CHEBI:15377"/>
        <dbReference type="ChEBI" id="CHEBI:43474"/>
        <dbReference type="ChEBI" id="CHEBI:46858"/>
        <dbReference type="ChEBI" id="CHEBI:61978"/>
        <dbReference type="EC" id="3.1.3.48"/>
    </reaction>
</comment>
<dbReference type="SUPFAM" id="SSF89550">
    <property type="entry name" value="PHP domain-like"/>
    <property type="match status" value="1"/>
</dbReference>
<protein>
    <recommendedName>
        <fullName evidence="2">protein-tyrosine-phosphatase</fullName>
        <ecNumber evidence="2">3.1.3.48</ecNumber>
    </recommendedName>
</protein>
<evidence type="ECO:0000313" key="6">
    <source>
        <dbReference type="Proteomes" id="UP000181870"/>
    </source>
</evidence>
<evidence type="ECO:0000256" key="2">
    <source>
        <dbReference type="ARBA" id="ARBA00013064"/>
    </source>
</evidence>
<name>A0A1G8BX30_BACOV</name>
<evidence type="ECO:0000256" key="1">
    <source>
        <dbReference type="ARBA" id="ARBA00005750"/>
    </source>
</evidence>
<reference evidence="5 6" key="1">
    <citation type="submission" date="2016-10" db="EMBL/GenBank/DDBJ databases">
        <authorList>
            <person name="de Groot N.N."/>
        </authorList>
    </citation>
    <scope>NUCLEOTIDE SEQUENCE [LARGE SCALE GENOMIC DNA]</scope>
    <source>
        <strain evidence="5 6">NLAE-zl-C57</strain>
    </source>
</reference>
<dbReference type="InterPro" id="IPR016667">
    <property type="entry name" value="Caps_polysacc_synth_CpsB/CapC"/>
</dbReference>
<dbReference type="GO" id="GO:0004725">
    <property type="term" value="F:protein tyrosine phosphatase activity"/>
    <property type="evidence" value="ECO:0007669"/>
    <property type="project" value="UniProtKB-EC"/>
</dbReference>
<dbReference type="PIRSF" id="PIRSF016557">
    <property type="entry name" value="Caps_synth_CpsB"/>
    <property type="match status" value="1"/>
</dbReference>
<sequence>MTDSAFFDGFTDYHCHILFGVDDGLKELSESLKTLSYYESLGVKKVYLTPHVNLTYNDWNIIETNFSTLKNRYKGAIELQLAAEYLLDSGFVVQMKQGLRCMENNRVLVESSYFNKSTGFDETLFLIANEGYTPIIAHPERYLFMNRDNYQELKNCDYLFQLNLLSLSGMYGGQVKHRALYLLEKNMYDLIGSDMHDLKIFKEHIPEIKLSKKQFLNLMSILK</sequence>
<dbReference type="GO" id="GO:0030145">
    <property type="term" value="F:manganese ion binding"/>
    <property type="evidence" value="ECO:0007669"/>
    <property type="project" value="InterPro"/>
</dbReference>
<dbReference type="EC" id="3.1.3.48" evidence="2"/>
<organism evidence="5 6">
    <name type="scientific">Bacteroides ovatus</name>
    <dbReference type="NCBI Taxonomy" id="28116"/>
    <lineage>
        <taxon>Bacteria</taxon>
        <taxon>Pseudomonadati</taxon>
        <taxon>Bacteroidota</taxon>
        <taxon>Bacteroidia</taxon>
        <taxon>Bacteroidales</taxon>
        <taxon>Bacteroidaceae</taxon>
        <taxon>Bacteroides</taxon>
    </lineage>
</organism>
<dbReference type="AlphaFoldDB" id="A0A1G8BX30"/>
<evidence type="ECO:0000256" key="4">
    <source>
        <dbReference type="ARBA" id="ARBA00051722"/>
    </source>
</evidence>
<comment type="similarity">
    <text evidence="1">Belongs to the metallo-dependent hydrolases superfamily. CpsB/CapC family.</text>
</comment>
<dbReference type="Pfam" id="PF19567">
    <property type="entry name" value="CpsB_CapC"/>
    <property type="match status" value="1"/>
</dbReference>
<dbReference type="PANTHER" id="PTHR39181">
    <property type="entry name" value="TYROSINE-PROTEIN PHOSPHATASE YWQE"/>
    <property type="match status" value="1"/>
</dbReference>